<dbReference type="InterPro" id="IPR011008">
    <property type="entry name" value="Dimeric_a/b-barrel"/>
</dbReference>
<accession>A0AB39HB11</accession>
<dbReference type="AlphaFoldDB" id="A0AB39HB11"/>
<name>A0AB39HB11_9VIBR</name>
<dbReference type="KEGG" id="vih:AB0763_00610"/>
<organism evidence="1">
    <name type="scientific">Vibrio sp. HB236076</name>
    <dbReference type="NCBI Taxonomy" id="3232307"/>
    <lineage>
        <taxon>Bacteria</taxon>
        <taxon>Pseudomonadati</taxon>
        <taxon>Pseudomonadota</taxon>
        <taxon>Gammaproteobacteria</taxon>
        <taxon>Vibrionales</taxon>
        <taxon>Vibrionaceae</taxon>
        <taxon>Vibrio</taxon>
    </lineage>
</organism>
<protein>
    <recommendedName>
        <fullName evidence="2">Antibiotic biosynthesis monooxygenase</fullName>
    </recommendedName>
</protein>
<gene>
    <name evidence="1" type="ORF">AB0763_00610</name>
</gene>
<dbReference type="SUPFAM" id="SSF54909">
    <property type="entry name" value="Dimeric alpha+beta barrel"/>
    <property type="match status" value="1"/>
</dbReference>
<reference evidence="1" key="1">
    <citation type="submission" date="2024-07" db="EMBL/GenBank/DDBJ databases">
        <title>Genome Analysis of a Potential Novel Vibrio Species Secreting pH- and Thermo-stable Alginate Lyase and its Application in Producing Alginate Oligosaccharides.</title>
        <authorList>
            <person name="Huang H."/>
            <person name="Bao K."/>
        </authorList>
    </citation>
    <scope>NUCLEOTIDE SEQUENCE</scope>
    <source>
        <strain evidence="1">HB236076</strain>
    </source>
</reference>
<sequence length="94" mass="10968">MPKVIIKGYMHVAERDVDVVTAAIDYHCAKALQHSGCLLFEIYPSKQERQMFHFHYEFVDQDAYLHYQNKLRGSAWHAITQSAKVFLEDAPLQQ</sequence>
<dbReference type="RefSeq" id="WP_306101850.1">
    <property type="nucleotide sequence ID" value="NZ_CP162601.1"/>
</dbReference>
<proteinExistence type="predicted"/>
<dbReference type="Gene3D" id="3.30.70.100">
    <property type="match status" value="1"/>
</dbReference>
<evidence type="ECO:0000313" key="1">
    <source>
        <dbReference type="EMBL" id="XDK25189.1"/>
    </source>
</evidence>
<dbReference type="EMBL" id="CP162601">
    <property type="protein sequence ID" value="XDK25189.1"/>
    <property type="molecule type" value="Genomic_DNA"/>
</dbReference>
<evidence type="ECO:0008006" key="2">
    <source>
        <dbReference type="Google" id="ProtNLM"/>
    </source>
</evidence>